<dbReference type="RefSeq" id="WP_110997791.1">
    <property type="nucleotide sequence ID" value="NZ_QKTW01000007.1"/>
</dbReference>
<dbReference type="GO" id="GO:0030246">
    <property type="term" value="F:carbohydrate binding"/>
    <property type="evidence" value="ECO:0007669"/>
    <property type="project" value="InterPro"/>
</dbReference>
<evidence type="ECO:0000313" key="3">
    <source>
        <dbReference type="EMBL" id="PZF74049.1"/>
    </source>
</evidence>
<feature type="signal peptide" evidence="1">
    <location>
        <begin position="1"/>
        <end position="19"/>
    </location>
</feature>
<evidence type="ECO:0000313" key="4">
    <source>
        <dbReference type="Proteomes" id="UP000248745"/>
    </source>
</evidence>
<dbReference type="Pfam" id="PF13620">
    <property type="entry name" value="CarboxypepD_reg"/>
    <property type="match status" value="1"/>
</dbReference>
<dbReference type="AlphaFoldDB" id="A0A2W2BCU2"/>
<dbReference type="SUPFAM" id="SSF56935">
    <property type="entry name" value="Porins"/>
    <property type="match status" value="1"/>
</dbReference>
<sequence length="910" mass="101243">MRAILVFAFLLFQVSNAIAGTHRLNGVVKDSVGTLSAVSVSLLAPADSTLVAFGITDLAGRFEINNVNNGSYLLQVASLGYYTEYRPITVADGMNAALGDIKLEENKAAHVLNDVVISGERVPVRVKGDTLEYNASSFKVKPDGVVEDLLRKLPGIQVDKDGNIKSMGKDVKKVLVDGKEFFNDDPLLATKNLPADAIDKVQAFEKRSDGSLFTGIDDGSREQTLNLTLKKNKKLGCFGDVTAGAGSNGRYEGAIKAFRFRKTEQLAAMGMFNNINKFGFSIKDYLNFNGGLGSMMQSGGQININGDEVPIDNGQPISGAITSGAAAFNYTIEPRSQNRLTFSYMGNGIKKFLDQQTISQNYVPGSSFERVTNTWQNNNNLVNRLSLHWRNQLDSQNMYTLDVHGQIGSANAAGTAYTQTLAGGMPENYLSSYTKNNSLKTSADGTLNWIRKVNDHWPVFETRISAKYANWNERSEWNNITQFFSPAMQATDQQYLNNEQRTINTSAEVSAVRSFGKGFFLVPSVAGRFEKQCDYRTQGLLYGAEGPTDSLSPRFYRNAMTADAGLQLKRNRKNIQSYISLKAENISIAPYLNGSGLYNRNYYYLLPSAFFQKSTNGRSLSVNYYASVSAPQAAQMLPVADYSNPLMVTQGNVNLKPEYAHNLNGSYTIFDQFTMSSFFAMLNGSYVKDKIGWSQTVMPDLSQHMVMANNRYDCNARLDLQYARPVQKIGLNVSVGLTETWDQSIASINNVNNTNNTFVHSGKLSFNNLNNDKIDVRWGVRAEITHTSYSINKEQNANYYNYTGFIRCNYRPLAHWNISLACDVTHYTVQGVYQAVTIPICNAELTRYLMKNDRLSLNLRCFDILNQNRAIYQTSQLNYLLQQRSNIIGRYLMFSLGYKLNKVKGGAGLL</sequence>
<proteinExistence type="predicted"/>
<dbReference type="OrthoDB" id="1682379at2"/>
<evidence type="ECO:0000259" key="2">
    <source>
        <dbReference type="Pfam" id="PF14905"/>
    </source>
</evidence>
<protein>
    <recommendedName>
        <fullName evidence="2">Outer membrane protein beta-barrel domain-containing protein</fullName>
    </recommendedName>
</protein>
<gene>
    <name evidence="3" type="ORF">DN068_04980</name>
</gene>
<comment type="caution">
    <text evidence="3">The sequence shown here is derived from an EMBL/GenBank/DDBJ whole genome shotgun (WGS) entry which is preliminary data.</text>
</comment>
<reference evidence="3 4" key="1">
    <citation type="submission" date="2018-06" db="EMBL/GenBank/DDBJ databases">
        <title>Mucibacter soli gen. nov., sp. nov., a new member of the family Chitinophagaceae producing mucin.</title>
        <authorList>
            <person name="Kim M.-K."/>
            <person name="Park S."/>
            <person name="Kim T.-S."/>
            <person name="Joung Y."/>
            <person name="Han J.-H."/>
            <person name="Kim S.B."/>
        </authorList>
    </citation>
    <scope>NUCLEOTIDE SEQUENCE [LARGE SCALE GENOMIC DNA]</scope>
    <source>
        <strain evidence="3 4">R1-15</strain>
    </source>
</reference>
<feature type="chain" id="PRO_5016075982" description="Outer membrane protein beta-barrel domain-containing protein" evidence="1">
    <location>
        <begin position="20"/>
        <end position="910"/>
    </location>
</feature>
<keyword evidence="1" id="KW-0732">Signal</keyword>
<feature type="domain" description="Outer membrane protein beta-barrel" evidence="2">
    <location>
        <begin position="464"/>
        <end position="898"/>
    </location>
</feature>
<organism evidence="3 4">
    <name type="scientific">Taibaiella soli</name>
    <dbReference type="NCBI Taxonomy" id="1649169"/>
    <lineage>
        <taxon>Bacteria</taxon>
        <taxon>Pseudomonadati</taxon>
        <taxon>Bacteroidota</taxon>
        <taxon>Chitinophagia</taxon>
        <taxon>Chitinophagales</taxon>
        <taxon>Chitinophagaceae</taxon>
        <taxon>Taibaiella</taxon>
    </lineage>
</organism>
<dbReference type="InterPro" id="IPR013784">
    <property type="entry name" value="Carb-bd-like_fold"/>
</dbReference>
<dbReference type="SUPFAM" id="SSF49452">
    <property type="entry name" value="Starch-binding domain-like"/>
    <property type="match status" value="1"/>
</dbReference>
<keyword evidence="4" id="KW-1185">Reference proteome</keyword>
<dbReference type="Proteomes" id="UP000248745">
    <property type="component" value="Unassembled WGS sequence"/>
</dbReference>
<evidence type="ECO:0000256" key="1">
    <source>
        <dbReference type="SAM" id="SignalP"/>
    </source>
</evidence>
<dbReference type="InterPro" id="IPR041700">
    <property type="entry name" value="OMP_b-brl_3"/>
</dbReference>
<dbReference type="Pfam" id="PF14905">
    <property type="entry name" value="OMP_b-brl_3"/>
    <property type="match status" value="1"/>
</dbReference>
<accession>A0A2W2BCU2</accession>
<dbReference type="EMBL" id="QKTW01000007">
    <property type="protein sequence ID" value="PZF74049.1"/>
    <property type="molecule type" value="Genomic_DNA"/>
</dbReference>
<name>A0A2W2BCU2_9BACT</name>